<dbReference type="PANTHER" id="PTHR43199">
    <property type="entry name" value="GLUTATHIONE HYDROLASE"/>
    <property type="match status" value="1"/>
</dbReference>
<gene>
    <name evidence="4" type="ORF">METZ01_LOCUS257192</name>
</gene>
<evidence type="ECO:0000256" key="2">
    <source>
        <dbReference type="ARBA" id="ARBA00022801"/>
    </source>
</evidence>
<keyword evidence="1" id="KW-0808">Transferase</keyword>
<proteinExistence type="predicted"/>
<dbReference type="GO" id="GO:0016740">
    <property type="term" value="F:transferase activity"/>
    <property type="evidence" value="ECO:0007669"/>
    <property type="project" value="UniProtKB-KW"/>
</dbReference>
<protein>
    <recommendedName>
        <fullName evidence="5">Gamma-glutamyltransferase</fullName>
    </recommendedName>
</protein>
<reference evidence="4" key="1">
    <citation type="submission" date="2018-05" db="EMBL/GenBank/DDBJ databases">
        <authorList>
            <person name="Lanie J.A."/>
            <person name="Ng W.-L."/>
            <person name="Kazmierczak K.M."/>
            <person name="Andrzejewski T.M."/>
            <person name="Davidsen T.M."/>
            <person name="Wayne K.J."/>
            <person name="Tettelin H."/>
            <person name="Glass J.I."/>
            <person name="Rusch D."/>
            <person name="Podicherti R."/>
            <person name="Tsui H.-C.T."/>
            <person name="Winkler M.E."/>
        </authorList>
    </citation>
    <scope>NUCLEOTIDE SEQUENCE</scope>
</reference>
<keyword evidence="2" id="KW-0378">Hydrolase</keyword>
<evidence type="ECO:0008006" key="5">
    <source>
        <dbReference type="Google" id="ProtNLM"/>
    </source>
</evidence>
<feature type="non-terminal residue" evidence="4">
    <location>
        <position position="1"/>
    </location>
</feature>
<dbReference type="InterPro" id="IPR051792">
    <property type="entry name" value="GGT_bact"/>
</dbReference>
<dbReference type="Gene3D" id="3.60.20.40">
    <property type="match status" value="1"/>
</dbReference>
<evidence type="ECO:0000256" key="3">
    <source>
        <dbReference type="ARBA" id="ARBA00023145"/>
    </source>
</evidence>
<dbReference type="Gene3D" id="1.10.246.130">
    <property type="match status" value="1"/>
</dbReference>
<dbReference type="PRINTS" id="PR01210">
    <property type="entry name" value="GGTRANSPTASE"/>
</dbReference>
<dbReference type="GO" id="GO:0016787">
    <property type="term" value="F:hydrolase activity"/>
    <property type="evidence" value="ECO:0007669"/>
    <property type="project" value="UniProtKB-KW"/>
</dbReference>
<dbReference type="InterPro" id="IPR043137">
    <property type="entry name" value="GGT_ssub_C"/>
</dbReference>
<accession>A0A382IXT4</accession>
<organism evidence="4">
    <name type="scientific">marine metagenome</name>
    <dbReference type="NCBI Taxonomy" id="408172"/>
    <lineage>
        <taxon>unclassified sequences</taxon>
        <taxon>metagenomes</taxon>
        <taxon>ecological metagenomes</taxon>
    </lineage>
</organism>
<sequence length="353" mass="37959">AMALEKYGTMPWREVVQPAINLARDGFELDWYDLCVIGVDQDRICYNAEASRIFLQDGGLPVGDGVTPNVFRQPDLAMTLERLAEAGPRDFYAGDISRSIVSGLEDLGAILNLDDFAQYRAKVISPQRSEYRDTVVCVPPFACAGPTTLATLNIYKHFDVAHLGCESAERLHVFICAARLARADRMAFMADPSMAEVPWDGLASEGYGLERAAQIDVGMTPHEFAAGNPWCHQASGGGTLPVTREGPEGSTTHLCAADRDGNMVSLTNTIMAGFGSGVVPRGTGIVMNNGMMWFNPEPGYPNSVSPCAKPLNNMTPTLVLHNGQPILAIGATGGRRITNAVCQIISNVVDHGM</sequence>
<feature type="non-terminal residue" evidence="4">
    <location>
        <position position="353"/>
    </location>
</feature>
<dbReference type="AlphaFoldDB" id="A0A382IXT4"/>
<dbReference type="InterPro" id="IPR043138">
    <property type="entry name" value="GGT_lsub"/>
</dbReference>
<evidence type="ECO:0000256" key="1">
    <source>
        <dbReference type="ARBA" id="ARBA00022679"/>
    </source>
</evidence>
<dbReference type="SUPFAM" id="SSF56235">
    <property type="entry name" value="N-terminal nucleophile aminohydrolases (Ntn hydrolases)"/>
    <property type="match status" value="1"/>
</dbReference>
<dbReference type="InterPro" id="IPR029055">
    <property type="entry name" value="Ntn_hydrolases_N"/>
</dbReference>
<keyword evidence="3" id="KW-0865">Zymogen</keyword>
<dbReference type="Pfam" id="PF01019">
    <property type="entry name" value="G_glu_transpept"/>
    <property type="match status" value="1"/>
</dbReference>
<dbReference type="PANTHER" id="PTHR43199:SF1">
    <property type="entry name" value="GLUTATHIONE HYDROLASE PROENZYME"/>
    <property type="match status" value="1"/>
</dbReference>
<name>A0A382IXT4_9ZZZZ</name>
<dbReference type="EMBL" id="UINC01070297">
    <property type="protein sequence ID" value="SVC04338.1"/>
    <property type="molecule type" value="Genomic_DNA"/>
</dbReference>
<evidence type="ECO:0000313" key="4">
    <source>
        <dbReference type="EMBL" id="SVC04338.1"/>
    </source>
</evidence>